<dbReference type="CDD" id="cd07012">
    <property type="entry name" value="PBP2_Bug_TTT"/>
    <property type="match status" value="1"/>
</dbReference>
<keyword evidence="2" id="KW-0732">Signal</keyword>
<proteinExistence type="inferred from homology"/>
<dbReference type="PANTHER" id="PTHR42928:SF5">
    <property type="entry name" value="BLR1237 PROTEIN"/>
    <property type="match status" value="1"/>
</dbReference>
<dbReference type="PIRSF" id="PIRSF017082">
    <property type="entry name" value="YflP"/>
    <property type="match status" value="1"/>
</dbReference>
<dbReference type="SUPFAM" id="SSF53850">
    <property type="entry name" value="Periplasmic binding protein-like II"/>
    <property type="match status" value="1"/>
</dbReference>
<dbReference type="InterPro" id="IPR005064">
    <property type="entry name" value="BUG"/>
</dbReference>
<reference evidence="3 4" key="1">
    <citation type="submission" date="2019-05" db="EMBL/GenBank/DDBJ databases">
        <title>Genome of Alcanivorax gelatiniphagus, an oil degrading marine bacteria.</title>
        <authorList>
            <person name="Kwon K.K."/>
        </authorList>
    </citation>
    <scope>NUCLEOTIDE SEQUENCE [LARGE SCALE GENOMIC DNA]</scope>
    <source>
        <strain evidence="3 4">MEBiC 08158</strain>
    </source>
</reference>
<comment type="caution">
    <text evidence="3">The sequence shown here is derived from an EMBL/GenBank/DDBJ whole genome shotgun (WGS) entry which is preliminary data.</text>
</comment>
<dbReference type="RefSeq" id="WP_138771562.1">
    <property type="nucleotide sequence ID" value="NZ_JBHSSX010000078.1"/>
</dbReference>
<evidence type="ECO:0000256" key="1">
    <source>
        <dbReference type="ARBA" id="ARBA00006987"/>
    </source>
</evidence>
<keyword evidence="4" id="KW-1185">Reference proteome</keyword>
<gene>
    <name evidence="3" type="ORF">FGS76_05175</name>
</gene>
<dbReference type="Proteomes" id="UP000739180">
    <property type="component" value="Unassembled WGS sequence"/>
</dbReference>
<dbReference type="InterPro" id="IPR042100">
    <property type="entry name" value="Bug_dom1"/>
</dbReference>
<dbReference type="Gene3D" id="3.40.190.150">
    <property type="entry name" value="Bordetella uptake gene, domain 1"/>
    <property type="match status" value="1"/>
</dbReference>
<feature type="signal peptide" evidence="2">
    <location>
        <begin position="1"/>
        <end position="25"/>
    </location>
</feature>
<dbReference type="PANTHER" id="PTHR42928">
    <property type="entry name" value="TRICARBOXYLATE-BINDING PROTEIN"/>
    <property type="match status" value="1"/>
</dbReference>
<name>A0ABY2XNH7_9GAMM</name>
<evidence type="ECO:0000313" key="3">
    <source>
        <dbReference type="EMBL" id="TMW13986.1"/>
    </source>
</evidence>
<evidence type="ECO:0000313" key="4">
    <source>
        <dbReference type="Proteomes" id="UP000739180"/>
    </source>
</evidence>
<organism evidence="3 4">
    <name type="scientific">Alloalcanivorax gelatiniphagus</name>
    <dbReference type="NCBI Taxonomy" id="1194167"/>
    <lineage>
        <taxon>Bacteria</taxon>
        <taxon>Pseudomonadati</taxon>
        <taxon>Pseudomonadota</taxon>
        <taxon>Gammaproteobacteria</taxon>
        <taxon>Oceanospirillales</taxon>
        <taxon>Alcanivoracaceae</taxon>
        <taxon>Alloalcanivorax</taxon>
    </lineage>
</organism>
<sequence length="329" mass="35132">MPITTLKTAIPTLLCGLLLSGAALGETVSAEQYPQREIEIVVPYPPGGATDTLARAVSQKLSERWNQAVVVDNRPGASGNIGASYVARDQGNPYKLLFGINLLVQAPALFDNLGYDVRTDLTPLSLVARSQSLFVATPGVPADSFEALVQQVLDHPGEYELGNYGMGTSAHIQGQSLNLQTGMDLLHVPYPGSAPLLNAILGEQVRLAIIDAASSRSHLDTGAFKVLAVTGSERLPTQPDVPTFKELGFEGMDAYGWFGVLAPAGIPDDVRDKLSEAISEIVQSEEVSSLLIRLGLIPVGNRSEAFAEVIEDDLQTWQNLVDETGISIR</sequence>
<comment type="similarity">
    <text evidence="1">Belongs to the UPF0065 (bug) family.</text>
</comment>
<dbReference type="Gene3D" id="3.40.190.10">
    <property type="entry name" value="Periplasmic binding protein-like II"/>
    <property type="match status" value="1"/>
</dbReference>
<feature type="chain" id="PRO_5046131894" evidence="2">
    <location>
        <begin position="26"/>
        <end position="329"/>
    </location>
</feature>
<accession>A0ABY2XNH7</accession>
<protein>
    <submittedName>
        <fullName evidence="3">Tripartite tricarboxylate transporter substrate binding protein</fullName>
    </submittedName>
</protein>
<evidence type="ECO:0000256" key="2">
    <source>
        <dbReference type="SAM" id="SignalP"/>
    </source>
</evidence>
<dbReference type="Pfam" id="PF03401">
    <property type="entry name" value="TctC"/>
    <property type="match status" value="1"/>
</dbReference>
<dbReference type="EMBL" id="VCQT01000020">
    <property type="protein sequence ID" value="TMW13986.1"/>
    <property type="molecule type" value="Genomic_DNA"/>
</dbReference>